<feature type="region of interest" description="Disordered" evidence="2">
    <location>
        <begin position="454"/>
        <end position="488"/>
    </location>
</feature>
<accession>A0A6M2DS07</accession>
<sequence length="488" mass="57168">MRTCYDNEMEICEQNYASKDNYPKTKIIDDEVKKCKTKEHNGKFNKKVGDVLNKLDNAQYKTNINNNEEITIDKSINRKVYNESLINKSSEKDNNTKRTNQDNIYENLRYDEYDEGPFVINVESNSKNIGKIHQMSLGRLIFQKHAEFKQAITEIKAIGKNKIKIEVNDFKVANKLINDKVFMENNMRTYIPTYTLIKKGVIYDVDTDFSEAYIITNNYKDCPNKKEHPKCALCEGNHLGLDKKCEAYIRQKKIKEIMEYNNIGFNEASRIVDNRPYANAFATKLELQSKETFPTLATGHHQSTLMNEESNTNIFPKKRKILNTTNNHRTNKIYGTMTNVQDKSINTFQIIRPTSSRVASSLKIESRNIRRNIDGDRKSSEVSSNIQETTYSLVNKEINKVEEERRRNIKKELKEIIKNIREKIFNKEKLDNEEIWLNIDQEIESICNRNVSKKPSVESAENIKKKKEENQNLQTEFEEINQPENYWS</sequence>
<protein>
    <submittedName>
        <fullName evidence="3">Putative product</fullName>
    </submittedName>
</protein>
<dbReference type="EMBL" id="GIIL01005227">
    <property type="protein sequence ID" value="NOV48953.1"/>
    <property type="molecule type" value="Transcribed_RNA"/>
</dbReference>
<keyword evidence="1" id="KW-0175">Coiled coil</keyword>
<evidence type="ECO:0000256" key="2">
    <source>
        <dbReference type="SAM" id="MobiDB-lite"/>
    </source>
</evidence>
<evidence type="ECO:0000256" key="1">
    <source>
        <dbReference type="SAM" id="Coils"/>
    </source>
</evidence>
<reference evidence="3" key="1">
    <citation type="submission" date="2020-03" db="EMBL/GenBank/DDBJ databases">
        <title>Transcriptomic Profiling of the Digestive Tract of the Rat Flea, Xenopsylla cheopis, Following Blood Feeding and Infection with Yersinia pestis.</title>
        <authorList>
            <person name="Bland D.M."/>
            <person name="Martens C.A."/>
            <person name="Virtaneva K."/>
            <person name="Kanakabandi K."/>
            <person name="Long D."/>
            <person name="Rosenke R."/>
            <person name="Saturday G.A."/>
            <person name="Hoyt F.H."/>
            <person name="Bruno D.P."/>
            <person name="Ribeiro J.M.C."/>
            <person name="Hinnebusch J."/>
        </authorList>
    </citation>
    <scope>NUCLEOTIDE SEQUENCE</scope>
</reference>
<evidence type="ECO:0000313" key="3">
    <source>
        <dbReference type="EMBL" id="NOV48953.1"/>
    </source>
</evidence>
<feature type="coiled-coil region" evidence="1">
    <location>
        <begin position="399"/>
        <end position="430"/>
    </location>
</feature>
<name>A0A6M2DS07_XENCH</name>
<dbReference type="AlphaFoldDB" id="A0A6M2DS07"/>
<feature type="compositionally biased region" description="Basic and acidic residues" evidence="2">
    <location>
        <begin position="461"/>
        <end position="470"/>
    </location>
</feature>
<organism evidence="3">
    <name type="scientific">Xenopsylla cheopis</name>
    <name type="common">Oriental rat flea</name>
    <name type="synonym">Pulex cheopis</name>
    <dbReference type="NCBI Taxonomy" id="163159"/>
    <lineage>
        <taxon>Eukaryota</taxon>
        <taxon>Metazoa</taxon>
        <taxon>Ecdysozoa</taxon>
        <taxon>Arthropoda</taxon>
        <taxon>Hexapoda</taxon>
        <taxon>Insecta</taxon>
        <taxon>Pterygota</taxon>
        <taxon>Neoptera</taxon>
        <taxon>Endopterygota</taxon>
        <taxon>Siphonaptera</taxon>
        <taxon>Pulicidae</taxon>
        <taxon>Xenopsyllinae</taxon>
        <taxon>Xenopsylla</taxon>
    </lineage>
</organism>
<proteinExistence type="predicted"/>